<name>A0A4V1PTN7_9LACO</name>
<evidence type="ECO:0000313" key="2">
    <source>
        <dbReference type="Proteomes" id="UP000289316"/>
    </source>
</evidence>
<organism evidence="1 2">
    <name type="scientific">Ligilactobacillus murinus</name>
    <dbReference type="NCBI Taxonomy" id="1622"/>
    <lineage>
        <taxon>Bacteria</taxon>
        <taxon>Bacillati</taxon>
        <taxon>Bacillota</taxon>
        <taxon>Bacilli</taxon>
        <taxon>Lactobacillales</taxon>
        <taxon>Lactobacillaceae</taxon>
        <taxon>Ligilactobacillus</taxon>
    </lineage>
</organism>
<gene>
    <name evidence="1" type="ORF">D6C19_01970</name>
</gene>
<dbReference type="AlphaFoldDB" id="A0A4V1PTN7"/>
<dbReference type="Proteomes" id="UP000289316">
    <property type="component" value="Unassembled WGS sequence"/>
</dbReference>
<dbReference type="EMBL" id="QZFR01000007">
    <property type="protein sequence ID" value="RXV75234.1"/>
    <property type="molecule type" value="Genomic_DNA"/>
</dbReference>
<reference evidence="1 2" key="1">
    <citation type="submission" date="2018-09" db="EMBL/GenBank/DDBJ databases">
        <title>Murine metabolic-syndrome-specific gut microbial biobank.</title>
        <authorList>
            <person name="Liu C."/>
        </authorList>
    </citation>
    <scope>NUCLEOTIDE SEQUENCE [LARGE SCALE GENOMIC DNA]</scope>
    <source>
        <strain evidence="1 2">C-30</strain>
    </source>
</reference>
<protein>
    <submittedName>
        <fullName evidence="1">Uncharacterized protein</fullName>
    </submittedName>
</protein>
<comment type="caution">
    <text evidence="1">The sequence shown here is derived from an EMBL/GenBank/DDBJ whole genome shotgun (WGS) entry which is preliminary data.</text>
</comment>
<accession>A0A4V1PTN7</accession>
<dbReference type="RefSeq" id="WP_129303196.1">
    <property type="nucleotide sequence ID" value="NZ_QZFR01000007.1"/>
</dbReference>
<evidence type="ECO:0000313" key="1">
    <source>
        <dbReference type="EMBL" id="RXV75234.1"/>
    </source>
</evidence>
<sequence length="108" mass="12237">MVVKYDDDTPLTKKLRTMAEIVEAIRHKKNGKAVRESVAQLGECVVATVSEINIPEAPKDDNKEELENFVTKQDLDVLDKKIKRITLGIDHETIKLVVREILKEEGVI</sequence>
<dbReference type="OrthoDB" id="2151928at2"/>
<proteinExistence type="predicted"/>